<dbReference type="Proteomes" id="UP000790709">
    <property type="component" value="Unassembled WGS sequence"/>
</dbReference>
<proteinExistence type="predicted"/>
<reference evidence="1" key="1">
    <citation type="journal article" date="2021" name="New Phytol.">
        <title>Evolutionary innovations through gain and loss of genes in the ectomycorrhizal Boletales.</title>
        <authorList>
            <person name="Wu G."/>
            <person name="Miyauchi S."/>
            <person name="Morin E."/>
            <person name="Kuo A."/>
            <person name="Drula E."/>
            <person name="Varga T."/>
            <person name="Kohler A."/>
            <person name="Feng B."/>
            <person name="Cao Y."/>
            <person name="Lipzen A."/>
            <person name="Daum C."/>
            <person name="Hundley H."/>
            <person name="Pangilinan J."/>
            <person name="Johnson J."/>
            <person name="Barry K."/>
            <person name="LaButti K."/>
            <person name="Ng V."/>
            <person name="Ahrendt S."/>
            <person name="Min B."/>
            <person name="Choi I.G."/>
            <person name="Park H."/>
            <person name="Plett J.M."/>
            <person name="Magnuson J."/>
            <person name="Spatafora J.W."/>
            <person name="Nagy L.G."/>
            <person name="Henrissat B."/>
            <person name="Grigoriev I.V."/>
            <person name="Yang Z.L."/>
            <person name="Xu J."/>
            <person name="Martin F.M."/>
        </authorList>
    </citation>
    <scope>NUCLEOTIDE SEQUENCE</scope>
    <source>
        <strain evidence="1">KUC20120723A-06</strain>
    </source>
</reference>
<evidence type="ECO:0000313" key="1">
    <source>
        <dbReference type="EMBL" id="KAH7927775.1"/>
    </source>
</evidence>
<name>A0ACB8BPE0_9AGAM</name>
<keyword evidence="2" id="KW-1185">Reference proteome</keyword>
<evidence type="ECO:0000313" key="2">
    <source>
        <dbReference type="Proteomes" id="UP000790709"/>
    </source>
</evidence>
<gene>
    <name evidence="1" type="ORF">BV22DRAFT_1127093</name>
</gene>
<dbReference type="EMBL" id="MU266361">
    <property type="protein sequence ID" value="KAH7927775.1"/>
    <property type="molecule type" value="Genomic_DNA"/>
</dbReference>
<protein>
    <submittedName>
        <fullName evidence="1">Uncharacterized protein</fullName>
    </submittedName>
</protein>
<accession>A0ACB8BPE0</accession>
<organism evidence="1 2">
    <name type="scientific">Leucogyrophana mollusca</name>
    <dbReference type="NCBI Taxonomy" id="85980"/>
    <lineage>
        <taxon>Eukaryota</taxon>
        <taxon>Fungi</taxon>
        <taxon>Dikarya</taxon>
        <taxon>Basidiomycota</taxon>
        <taxon>Agaricomycotina</taxon>
        <taxon>Agaricomycetes</taxon>
        <taxon>Agaricomycetidae</taxon>
        <taxon>Boletales</taxon>
        <taxon>Boletales incertae sedis</taxon>
        <taxon>Leucogyrophana</taxon>
    </lineage>
</organism>
<sequence length="158" mass="17672">MVQVITGEELAKIIKSEKIPNKDYLVIDVRDEDWVGGNIKGSRNIPSADFPAIVHELVNETNDIPVVIFHCALSQLRGPKAAKIYEHTRLLASGASEEDTGNTVDYNVFVLQGGFVQFQDQFKDDPSLVENWDSGTWATEWMVENVDDDPEYTEDQGA</sequence>
<comment type="caution">
    <text evidence="1">The sequence shown here is derived from an EMBL/GenBank/DDBJ whole genome shotgun (WGS) entry which is preliminary data.</text>
</comment>